<dbReference type="EMBL" id="JAIEZQ010000001">
    <property type="protein sequence ID" value="MBY9074125.1"/>
    <property type="molecule type" value="Genomic_DNA"/>
</dbReference>
<evidence type="ECO:0000259" key="2">
    <source>
        <dbReference type="PROSITE" id="PS50902"/>
    </source>
</evidence>
<dbReference type="PROSITE" id="PS00201">
    <property type="entry name" value="FLAVODOXIN"/>
    <property type="match status" value="1"/>
</dbReference>
<keyword evidence="4" id="KW-1185">Reference proteome</keyword>
<dbReference type="EC" id="1.6.5.2" evidence="3"/>
<dbReference type="InterPro" id="IPR029039">
    <property type="entry name" value="Flavoprotein-like_sf"/>
</dbReference>
<reference evidence="3 4" key="1">
    <citation type="submission" date="2021-08" db="EMBL/GenBank/DDBJ databases">
        <title>Nocardioides bacterium WL0053 sp. nov., isolated from the sediment.</title>
        <authorList>
            <person name="Wang L."/>
            <person name="Zhang D."/>
            <person name="Zhang A."/>
        </authorList>
    </citation>
    <scope>NUCLEOTIDE SEQUENCE [LARGE SCALE GENOMIC DNA]</scope>
    <source>
        <strain evidence="3 4">WL0053</strain>
    </source>
</reference>
<evidence type="ECO:0000313" key="3">
    <source>
        <dbReference type="EMBL" id="MBY9074125.1"/>
    </source>
</evidence>
<dbReference type="InterPro" id="IPR005025">
    <property type="entry name" value="FMN_Rdtase-like_dom"/>
</dbReference>
<dbReference type="NCBIfam" id="NF002999">
    <property type="entry name" value="PRK03767.1"/>
    <property type="match status" value="1"/>
</dbReference>
<dbReference type="InterPro" id="IPR001226">
    <property type="entry name" value="Flavodoxin_CS"/>
</dbReference>
<dbReference type="PROSITE" id="PS50902">
    <property type="entry name" value="FLAVODOXIN_LIKE"/>
    <property type="match status" value="1"/>
</dbReference>
<dbReference type="NCBIfam" id="TIGR01755">
    <property type="entry name" value="flav_wrbA"/>
    <property type="match status" value="1"/>
</dbReference>
<dbReference type="PANTHER" id="PTHR30546:SF23">
    <property type="entry name" value="FLAVOPROTEIN-LIKE PROTEIN YCP4-RELATED"/>
    <property type="match status" value="1"/>
</dbReference>
<proteinExistence type="inferred from homology"/>
<dbReference type="Proteomes" id="UP000754710">
    <property type="component" value="Unassembled WGS sequence"/>
</dbReference>
<gene>
    <name evidence="3" type="primary">wrbA</name>
    <name evidence="3" type="ORF">K1X13_04730</name>
</gene>
<evidence type="ECO:0000313" key="4">
    <source>
        <dbReference type="Proteomes" id="UP000754710"/>
    </source>
</evidence>
<dbReference type="Gene3D" id="3.40.50.360">
    <property type="match status" value="1"/>
</dbReference>
<dbReference type="PANTHER" id="PTHR30546">
    <property type="entry name" value="FLAVODOXIN-RELATED PROTEIN WRBA-RELATED"/>
    <property type="match status" value="1"/>
</dbReference>
<comment type="caution">
    <text evidence="3">The sequence shown here is derived from an EMBL/GenBank/DDBJ whole genome shotgun (WGS) entry which is preliminary data.</text>
</comment>
<evidence type="ECO:0000256" key="1">
    <source>
        <dbReference type="ARBA" id="ARBA00006961"/>
    </source>
</evidence>
<name>A0ABS7RJW5_9ACTN</name>
<feature type="domain" description="Flavodoxin-like" evidence="2">
    <location>
        <begin position="6"/>
        <end position="196"/>
    </location>
</feature>
<accession>A0ABS7RJW5</accession>
<dbReference type="InterPro" id="IPR010089">
    <property type="entry name" value="Flavoprotein_WrbA-like"/>
</dbReference>
<dbReference type="Pfam" id="PF03358">
    <property type="entry name" value="FMN_red"/>
    <property type="match status" value="1"/>
</dbReference>
<keyword evidence="3" id="KW-0560">Oxidoreductase</keyword>
<protein>
    <submittedName>
        <fullName evidence="3">NAD(P)H:quinone oxidoreductase</fullName>
        <ecNumber evidence="3">1.6.5.2</ecNumber>
    </submittedName>
</protein>
<sequence>MAPVKVSVVYYSSTGTTQRMAERLGQAAEKAGAEVRLRHVEELAPREVVESQDDWRAHLEEVADQPTATPEDVTWADVVLFGTPTRFGNVASQLKQFIDTLGPQWGQGQLADKVYAGFTSSQTTHGGQESTLLALYTTIHHFGGLIVSPGYTDPVKFADGNPYGVGHVTGADNDAPLGSTEHDALDHLAERAVEVARRLKAGEAAA</sequence>
<dbReference type="GO" id="GO:0003955">
    <property type="term" value="F:NAD(P)H dehydrogenase (quinone) activity"/>
    <property type="evidence" value="ECO:0007669"/>
    <property type="project" value="UniProtKB-EC"/>
</dbReference>
<comment type="similarity">
    <text evidence="1">Belongs to the WrbA family.</text>
</comment>
<dbReference type="InterPro" id="IPR008254">
    <property type="entry name" value="Flavodoxin/NO_synth"/>
</dbReference>
<dbReference type="SUPFAM" id="SSF52218">
    <property type="entry name" value="Flavoproteins"/>
    <property type="match status" value="1"/>
</dbReference>
<organism evidence="3 4">
    <name type="scientific">Nocardioides jiangsuensis</name>
    <dbReference type="NCBI Taxonomy" id="2866161"/>
    <lineage>
        <taxon>Bacteria</taxon>
        <taxon>Bacillati</taxon>
        <taxon>Actinomycetota</taxon>
        <taxon>Actinomycetes</taxon>
        <taxon>Propionibacteriales</taxon>
        <taxon>Nocardioidaceae</taxon>
        <taxon>Nocardioides</taxon>
    </lineage>
</organism>